<accession>A0A0E0I9E7</accession>
<sequence>MRKVAGEAPSGAADLVPRNQITVAYPRVDVAAPSIPLSQFAVIASDPAGCASIPWYSSVATADGSSMSVRNSALSAHNQFIGLEIISPTKIPSPFSQYSSTATADENGRPVWIVRRHV</sequence>
<organism evidence="1">
    <name type="scientific">Oryza nivara</name>
    <name type="common">Indian wild rice</name>
    <name type="synonym">Oryza sativa f. spontanea</name>
    <dbReference type="NCBI Taxonomy" id="4536"/>
    <lineage>
        <taxon>Eukaryota</taxon>
        <taxon>Viridiplantae</taxon>
        <taxon>Streptophyta</taxon>
        <taxon>Embryophyta</taxon>
        <taxon>Tracheophyta</taxon>
        <taxon>Spermatophyta</taxon>
        <taxon>Magnoliopsida</taxon>
        <taxon>Liliopsida</taxon>
        <taxon>Poales</taxon>
        <taxon>Poaceae</taxon>
        <taxon>BOP clade</taxon>
        <taxon>Oryzoideae</taxon>
        <taxon>Oryzeae</taxon>
        <taxon>Oryzinae</taxon>
        <taxon>Oryza</taxon>
    </lineage>
</organism>
<dbReference type="AlphaFoldDB" id="A0A0E0I9E7"/>
<dbReference type="Gramene" id="ONIVA08G08960.1">
    <property type="protein sequence ID" value="ONIVA08G08960.1"/>
    <property type="gene ID" value="ONIVA08G08960"/>
</dbReference>
<reference evidence="1" key="1">
    <citation type="submission" date="2015-04" db="UniProtKB">
        <authorList>
            <consortium name="EnsemblPlants"/>
        </authorList>
    </citation>
    <scope>IDENTIFICATION</scope>
    <source>
        <strain evidence="1">SL10</strain>
    </source>
</reference>
<dbReference type="Proteomes" id="UP000006591">
    <property type="component" value="Chromosome 8"/>
</dbReference>
<proteinExistence type="predicted"/>
<dbReference type="EnsemblPlants" id="ONIVA08G08960.1">
    <property type="protein sequence ID" value="ONIVA08G08960.1"/>
    <property type="gene ID" value="ONIVA08G08960"/>
</dbReference>
<evidence type="ECO:0000313" key="2">
    <source>
        <dbReference type="Proteomes" id="UP000006591"/>
    </source>
</evidence>
<evidence type="ECO:0000313" key="1">
    <source>
        <dbReference type="EnsemblPlants" id="ONIVA08G08960.1"/>
    </source>
</evidence>
<name>A0A0E0I9E7_ORYNI</name>
<protein>
    <submittedName>
        <fullName evidence="1">Uncharacterized protein</fullName>
    </submittedName>
</protein>
<keyword evidence="2" id="KW-1185">Reference proteome</keyword>
<dbReference type="HOGENOM" id="CLU_2076891_0_0_1"/>
<reference evidence="1" key="2">
    <citation type="submission" date="2018-04" db="EMBL/GenBank/DDBJ databases">
        <title>OnivRS2 (Oryza nivara Reference Sequence Version 2).</title>
        <authorList>
            <person name="Zhang J."/>
            <person name="Kudrna D."/>
            <person name="Lee S."/>
            <person name="Talag J."/>
            <person name="Rajasekar S."/>
            <person name="Welchert J."/>
            <person name="Hsing Y.-I."/>
            <person name="Wing R.A."/>
        </authorList>
    </citation>
    <scope>NUCLEOTIDE SEQUENCE [LARGE SCALE GENOMIC DNA]</scope>
    <source>
        <strain evidence="1">SL10</strain>
    </source>
</reference>